<keyword evidence="7" id="KW-1185">Reference proteome</keyword>
<keyword evidence="3" id="KW-0804">Transcription</keyword>
<dbReference type="PANTHER" id="PTHR30136:SF24">
    <property type="entry name" value="HTH-TYPE TRANSCRIPTIONAL REPRESSOR ALLR"/>
    <property type="match status" value="1"/>
</dbReference>
<dbReference type="RefSeq" id="WP_152231717.1">
    <property type="nucleotide sequence ID" value="NZ_BAAAOT010000019.1"/>
</dbReference>
<dbReference type="SUPFAM" id="SSF55781">
    <property type="entry name" value="GAF domain-like"/>
    <property type="match status" value="1"/>
</dbReference>
<dbReference type="PROSITE" id="PS51078">
    <property type="entry name" value="ICLR_ED"/>
    <property type="match status" value="1"/>
</dbReference>
<protein>
    <submittedName>
        <fullName evidence="6">Helix-turn-helix domain-containing protein</fullName>
    </submittedName>
</protein>
<dbReference type="GO" id="GO:0003677">
    <property type="term" value="F:DNA binding"/>
    <property type="evidence" value="ECO:0007669"/>
    <property type="project" value="UniProtKB-KW"/>
</dbReference>
<evidence type="ECO:0000256" key="1">
    <source>
        <dbReference type="ARBA" id="ARBA00023015"/>
    </source>
</evidence>
<dbReference type="Proteomes" id="UP000429644">
    <property type="component" value="Unassembled WGS sequence"/>
</dbReference>
<dbReference type="Pfam" id="PF09339">
    <property type="entry name" value="HTH_IclR"/>
    <property type="match status" value="1"/>
</dbReference>
<gene>
    <name evidence="6" type="ORF">GB882_10150</name>
</gene>
<proteinExistence type="predicted"/>
<feature type="domain" description="HTH iclR-type" evidence="4">
    <location>
        <begin position="8"/>
        <end position="68"/>
    </location>
</feature>
<dbReference type="Gene3D" id="3.30.450.40">
    <property type="match status" value="1"/>
</dbReference>
<organism evidence="6 7">
    <name type="scientific">Georgenia ruanii</name>
    <dbReference type="NCBI Taxonomy" id="348442"/>
    <lineage>
        <taxon>Bacteria</taxon>
        <taxon>Bacillati</taxon>
        <taxon>Actinomycetota</taxon>
        <taxon>Actinomycetes</taxon>
        <taxon>Micrococcales</taxon>
        <taxon>Bogoriellaceae</taxon>
        <taxon>Georgenia</taxon>
    </lineage>
</organism>
<feature type="domain" description="IclR-ED" evidence="5">
    <location>
        <begin position="69"/>
        <end position="247"/>
    </location>
</feature>
<dbReference type="AlphaFoldDB" id="A0A7J9UWM9"/>
<reference evidence="6 7" key="1">
    <citation type="submission" date="2019-10" db="EMBL/GenBank/DDBJ databases">
        <title>Georgenia wutianyii sp. nov. and Georgenia yuyongxinii sp. nov. isolated from plateau pika (Ochotona curzoniae) in the Qinghai-Tibet plateau of China.</title>
        <authorList>
            <person name="Tian Z."/>
        </authorList>
    </citation>
    <scope>NUCLEOTIDE SEQUENCE [LARGE SCALE GENOMIC DNA]</scope>
    <source>
        <strain evidence="6 7">JCM 15130</strain>
    </source>
</reference>
<dbReference type="InterPro" id="IPR005471">
    <property type="entry name" value="Tscrpt_reg_IclR_N"/>
</dbReference>
<dbReference type="InterPro" id="IPR029016">
    <property type="entry name" value="GAF-like_dom_sf"/>
</dbReference>
<comment type="caution">
    <text evidence="6">The sequence shown here is derived from an EMBL/GenBank/DDBJ whole genome shotgun (WGS) entry which is preliminary data.</text>
</comment>
<evidence type="ECO:0000313" key="6">
    <source>
        <dbReference type="EMBL" id="MPV89029.1"/>
    </source>
</evidence>
<dbReference type="SUPFAM" id="SSF46785">
    <property type="entry name" value="Winged helix' DNA-binding domain"/>
    <property type="match status" value="1"/>
</dbReference>
<dbReference type="SMART" id="SM00346">
    <property type="entry name" value="HTH_ICLR"/>
    <property type="match status" value="1"/>
</dbReference>
<evidence type="ECO:0000256" key="2">
    <source>
        <dbReference type="ARBA" id="ARBA00023125"/>
    </source>
</evidence>
<dbReference type="PANTHER" id="PTHR30136">
    <property type="entry name" value="HELIX-TURN-HELIX TRANSCRIPTIONAL REGULATOR, ICLR FAMILY"/>
    <property type="match status" value="1"/>
</dbReference>
<dbReference type="EMBL" id="WHPD01002189">
    <property type="protein sequence ID" value="MPV89029.1"/>
    <property type="molecule type" value="Genomic_DNA"/>
</dbReference>
<dbReference type="OrthoDB" id="4068713at2"/>
<evidence type="ECO:0000313" key="7">
    <source>
        <dbReference type="Proteomes" id="UP000429644"/>
    </source>
</evidence>
<dbReference type="GO" id="GO:0003700">
    <property type="term" value="F:DNA-binding transcription factor activity"/>
    <property type="evidence" value="ECO:0007669"/>
    <property type="project" value="TreeGrafter"/>
</dbReference>
<evidence type="ECO:0000256" key="3">
    <source>
        <dbReference type="ARBA" id="ARBA00023163"/>
    </source>
</evidence>
<dbReference type="InterPro" id="IPR014757">
    <property type="entry name" value="Tscrpt_reg_IclR_C"/>
</dbReference>
<accession>A0A7J9UWM9</accession>
<dbReference type="InterPro" id="IPR036390">
    <property type="entry name" value="WH_DNA-bd_sf"/>
</dbReference>
<dbReference type="Gene3D" id="1.10.10.10">
    <property type="entry name" value="Winged helix-like DNA-binding domain superfamily/Winged helix DNA-binding domain"/>
    <property type="match status" value="1"/>
</dbReference>
<dbReference type="PROSITE" id="PS51077">
    <property type="entry name" value="HTH_ICLR"/>
    <property type="match status" value="1"/>
</dbReference>
<keyword evidence="2" id="KW-0238">DNA-binding</keyword>
<name>A0A7J9UWM9_9MICO</name>
<evidence type="ECO:0000259" key="4">
    <source>
        <dbReference type="PROSITE" id="PS51077"/>
    </source>
</evidence>
<evidence type="ECO:0000259" key="5">
    <source>
        <dbReference type="PROSITE" id="PS51078"/>
    </source>
</evidence>
<dbReference type="InterPro" id="IPR050707">
    <property type="entry name" value="HTH_MetabolicPath_Reg"/>
</dbReference>
<dbReference type="Pfam" id="PF01614">
    <property type="entry name" value="IclR_C"/>
    <property type="match status" value="1"/>
</dbReference>
<dbReference type="GO" id="GO:0045892">
    <property type="term" value="P:negative regulation of DNA-templated transcription"/>
    <property type="evidence" value="ECO:0007669"/>
    <property type="project" value="TreeGrafter"/>
</dbReference>
<keyword evidence="1" id="KW-0805">Transcription regulation</keyword>
<dbReference type="InterPro" id="IPR036388">
    <property type="entry name" value="WH-like_DNA-bd_sf"/>
</dbReference>
<sequence>MARSSSGDSLLTRVMRVLQVFGGTPSATISEIAVRADLPLATAHRLVTEMLGFGLLERTEDRRIRMGVRLWEMSLRSHRVLGLQEAALPYMEDLQAVVRQHVEIAVLTGTEVLYIERLSAPGAVANIAKIARRLPVYACSSGLVLLAHAPSEVRDAVLTGPLETFTPQSITDAARLRRVVGNVRRRGYAVAPGLITVGSKGVAAPLRDASGAVVAALSIVIPMTMDHRPVVPALMAAARGISRAMGGATPGEADLVRQRNPLPISH</sequence>